<name>A0A396Z0D8_9LEPT</name>
<dbReference type="AlphaFoldDB" id="A0A396Z0D8"/>
<proteinExistence type="predicted"/>
<reference evidence="2" key="1">
    <citation type="submission" date="2018-05" db="EMBL/GenBank/DDBJ databases">
        <title>Leptospira yasudae sp. nov. and Leptospira stimsonii sp. nov., two pathogenic species of the genus Leptospira isolated from environmental sources.</title>
        <authorList>
            <person name="Casanovas-Massana A."/>
            <person name="Hamond C."/>
            <person name="Santos L.A."/>
            <person name="Hacker K.P."/>
            <person name="Balassiano I."/>
            <person name="Medeiros M.A."/>
            <person name="Reis M.G."/>
            <person name="Ko A.I."/>
            <person name="Wunder E.A."/>
        </authorList>
    </citation>
    <scope>NUCLEOTIDE SEQUENCE [LARGE SCALE GENOMIC DNA]</scope>
    <source>
        <strain evidence="2">Yale</strain>
    </source>
</reference>
<dbReference type="EMBL" id="QHCT01000006">
    <property type="protein sequence ID" value="RHX86987.1"/>
    <property type="molecule type" value="Genomic_DNA"/>
</dbReference>
<sequence length="72" mass="8131">MYEENIDLIHNLIQNKKDPYALLSFIGDTIDAMRTDIEDVNVTQEFYNALGRIADSLAIINQEILAGSDESK</sequence>
<evidence type="ECO:0008006" key="3">
    <source>
        <dbReference type="Google" id="ProtNLM"/>
    </source>
</evidence>
<evidence type="ECO:0000313" key="1">
    <source>
        <dbReference type="EMBL" id="RHX86987.1"/>
    </source>
</evidence>
<evidence type="ECO:0000313" key="2">
    <source>
        <dbReference type="Proteomes" id="UP000265798"/>
    </source>
</evidence>
<dbReference type="RefSeq" id="WP_118970003.1">
    <property type="nucleotide sequence ID" value="NZ_QHCT01000006.1"/>
</dbReference>
<dbReference type="OrthoDB" id="331642at2"/>
<gene>
    <name evidence="1" type="ORF">DLM75_18585</name>
</gene>
<comment type="caution">
    <text evidence="1">The sequence shown here is derived from an EMBL/GenBank/DDBJ whole genome shotgun (WGS) entry which is preliminary data.</text>
</comment>
<dbReference type="Proteomes" id="UP000265798">
    <property type="component" value="Unassembled WGS sequence"/>
</dbReference>
<accession>A0A396Z0D8</accession>
<organism evidence="1 2">
    <name type="scientific">Leptospira stimsonii</name>
    <dbReference type="NCBI Taxonomy" id="2202203"/>
    <lineage>
        <taxon>Bacteria</taxon>
        <taxon>Pseudomonadati</taxon>
        <taxon>Spirochaetota</taxon>
        <taxon>Spirochaetia</taxon>
        <taxon>Leptospirales</taxon>
        <taxon>Leptospiraceae</taxon>
        <taxon>Leptospira</taxon>
    </lineage>
</organism>
<protein>
    <recommendedName>
        <fullName evidence="3">Histidine kinase</fullName>
    </recommendedName>
</protein>